<evidence type="ECO:0000313" key="1">
    <source>
        <dbReference type="EMBL" id="OMH79739.1"/>
    </source>
</evidence>
<comment type="caution">
    <text evidence="1">The sequence shown here is derived from an EMBL/GenBank/DDBJ whole genome shotgun (WGS) entry which is preliminary data.</text>
</comment>
<reference evidence="2" key="1">
    <citation type="submission" date="2017-01" db="EMBL/GenBank/DDBJ databases">
        <authorList>
            <person name="Wang Y."/>
            <person name="White M."/>
            <person name="Kvist S."/>
            <person name="Moncalvo J.-M."/>
        </authorList>
    </citation>
    <scope>NUCLEOTIDE SEQUENCE [LARGE SCALE GENOMIC DNA]</scope>
    <source>
        <strain evidence="2">COL-18-3</strain>
    </source>
</reference>
<dbReference type="Proteomes" id="UP000188320">
    <property type="component" value="Unassembled WGS sequence"/>
</dbReference>
<gene>
    <name evidence="1" type="ORF">AX774_g6839</name>
</gene>
<name>A0A1R1PFP0_ZANCU</name>
<accession>A0A1R1PFP0</accession>
<evidence type="ECO:0000313" key="2">
    <source>
        <dbReference type="Proteomes" id="UP000188320"/>
    </source>
</evidence>
<organism evidence="1 2">
    <name type="scientific">Zancudomyces culisetae</name>
    <name type="common">Gut fungus</name>
    <name type="synonym">Smittium culisetae</name>
    <dbReference type="NCBI Taxonomy" id="1213189"/>
    <lineage>
        <taxon>Eukaryota</taxon>
        <taxon>Fungi</taxon>
        <taxon>Fungi incertae sedis</taxon>
        <taxon>Zoopagomycota</taxon>
        <taxon>Kickxellomycotina</taxon>
        <taxon>Harpellomycetes</taxon>
        <taxon>Harpellales</taxon>
        <taxon>Legeriomycetaceae</taxon>
        <taxon>Zancudomyces</taxon>
    </lineage>
</organism>
<dbReference type="EMBL" id="LSSK01001433">
    <property type="protein sequence ID" value="OMH79739.1"/>
    <property type="molecule type" value="Genomic_DNA"/>
</dbReference>
<dbReference type="AlphaFoldDB" id="A0A1R1PFP0"/>
<keyword evidence="2" id="KW-1185">Reference proteome</keyword>
<sequence length="328" mass="37789">MVIKNCQRFRDDSFLPQRISNYISEALKLIEECSSETQKLIQYLNELSDSDSQPIENFKVDNIYMHRLATKIEIIMYYEYYFLKDSESALKYRKESTVLVNNIKTLIIPASQKISVLLAQISLQRSKNPEKSLALEGTDILVTARNVVTNLSDALELLPELYSILENTRSATLGDFVAPAQPSGKSVSDEDAIQAMYKCINKSLLNSNALTPYNFWIEQDSPLGWHLAAIRSTQAEEYRRVKLAKEYGLEPERTIIEKNYNYITDYIEKKVKKVFGITRNDYFDVVKIEQAAEDKPTILLNNLNAYDSQLEWVVNEYTDEDPDKSKEL</sequence>
<proteinExistence type="predicted"/>
<protein>
    <submittedName>
        <fullName evidence="1">Uncharacterized protein</fullName>
    </submittedName>
</protein>
<feature type="non-terminal residue" evidence="1">
    <location>
        <position position="328"/>
    </location>
</feature>